<gene>
    <name evidence="3" type="ORF">RN001_008803</name>
</gene>
<organism evidence="3 4">
    <name type="scientific">Aquatica leii</name>
    <dbReference type="NCBI Taxonomy" id="1421715"/>
    <lineage>
        <taxon>Eukaryota</taxon>
        <taxon>Metazoa</taxon>
        <taxon>Ecdysozoa</taxon>
        <taxon>Arthropoda</taxon>
        <taxon>Hexapoda</taxon>
        <taxon>Insecta</taxon>
        <taxon>Pterygota</taxon>
        <taxon>Neoptera</taxon>
        <taxon>Endopterygota</taxon>
        <taxon>Coleoptera</taxon>
        <taxon>Polyphaga</taxon>
        <taxon>Elateriformia</taxon>
        <taxon>Elateroidea</taxon>
        <taxon>Lampyridae</taxon>
        <taxon>Luciolinae</taxon>
        <taxon>Aquatica</taxon>
    </lineage>
</organism>
<evidence type="ECO:0000256" key="1">
    <source>
        <dbReference type="SAM" id="MobiDB-lite"/>
    </source>
</evidence>
<feature type="compositionally biased region" description="Polar residues" evidence="1">
    <location>
        <begin position="123"/>
        <end position="133"/>
    </location>
</feature>
<name>A0AAN7PZH6_9COLE</name>
<feature type="region of interest" description="Disordered" evidence="1">
    <location>
        <begin position="123"/>
        <end position="145"/>
    </location>
</feature>
<sequence length="217" mass="23880">MCNATSSLQSDKNENQMDVNLASVLGATTIGCGYSQMEQLTSILNIPSISQHHYNKKHSNLEQIVDNVLIEQLKLAGQEEARLALENGNVDGDGVPCITSPPIPQSMSKKITQLSKRTTNCKVLGENQESSGSSDKDMSLHSSGDSLEDVDFAEEESNNNLGEDNGVNVRDFALVRLQGKKAQHFYVVEVLKREFEATAKQGYFVLFSVDFSIYNVE</sequence>
<protein>
    <recommendedName>
        <fullName evidence="2">Mutator-like transposase domain-containing protein</fullName>
    </recommendedName>
</protein>
<dbReference type="Pfam" id="PF20700">
    <property type="entry name" value="Mutator"/>
    <property type="match status" value="1"/>
</dbReference>
<dbReference type="EMBL" id="JARPUR010000003">
    <property type="protein sequence ID" value="KAK4880657.1"/>
    <property type="molecule type" value="Genomic_DNA"/>
</dbReference>
<accession>A0AAN7PZH6</accession>
<dbReference type="AlphaFoldDB" id="A0AAN7PZH6"/>
<proteinExistence type="predicted"/>
<feature type="domain" description="Mutator-like transposase" evidence="2">
    <location>
        <begin position="1"/>
        <end position="98"/>
    </location>
</feature>
<reference evidence="4" key="1">
    <citation type="submission" date="2023-01" db="EMBL/GenBank/DDBJ databases">
        <title>Key to firefly adult light organ development and bioluminescence: homeobox transcription factors regulate luciferase expression and transportation to peroxisome.</title>
        <authorList>
            <person name="Fu X."/>
        </authorList>
    </citation>
    <scope>NUCLEOTIDE SEQUENCE [LARGE SCALE GENOMIC DNA]</scope>
</reference>
<comment type="caution">
    <text evidence="3">The sequence shown here is derived from an EMBL/GenBank/DDBJ whole genome shotgun (WGS) entry which is preliminary data.</text>
</comment>
<evidence type="ECO:0000313" key="3">
    <source>
        <dbReference type="EMBL" id="KAK4880657.1"/>
    </source>
</evidence>
<evidence type="ECO:0000313" key="4">
    <source>
        <dbReference type="Proteomes" id="UP001353858"/>
    </source>
</evidence>
<dbReference type="InterPro" id="IPR049012">
    <property type="entry name" value="Mutator_transp_dom"/>
</dbReference>
<keyword evidence="4" id="KW-1185">Reference proteome</keyword>
<dbReference type="Proteomes" id="UP001353858">
    <property type="component" value="Unassembled WGS sequence"/>
</dbReference>
<evidence type="ECO:0000259" key="2">
    <source>
        <dbReference type="Pfam" id="PF20700"/>
    </source>
</evidence>